<comment type="caution">
    <text evidence="1">The sequence shown here is derived from an EMBL/GenBank/DDBJ whole genome shotgun (WGS) entry which is preliminary data.</text>
</comment>
<dbReference type="Proteomes" id="UP001283361">
    <property type="component" value="Unassembled WGS sequence"/>
</dbReference>
<evidence type="ECO:0000313" key="2">
    <source>
        <dbReference type="Proteomes" id="UP001283361"/>
    </source>
</evidence>
<name>A0AAE1AC84_9GAST</name>
<reference evidence="1" key="1">
    <citation type="journal article" date="2023" name="G3 (Bethesda)">
        <title>A reference genome for the long-term kleptoplast-retaining sea slug Elysia crispata morphotype clarki.</title>
        <authorList>
            <person name="Eastman K.E."/>
            <person name="Pendleton A.L."/>
            <person name="Shaikh M.A."/>
            <person name="Suttiyut T."/>
            <person name="Ogas R."/>
            <person name="Tomko P."/>
            <person name="Gavelis G."/>
            <person name="Widhalm J.R."/>
            <person name="Wisecaver J.H."/>
        </authorList>
    </citation>
    <scope>NUCLEOTIDE SEQUENCE</scope>
    <source>
        <strain evidence="1">ECLA1</strain>
    </source>
</reference>
<gene>
    <name evidence="1" type="ORF">RRG08_008524</name>
</gene>
<organism evidence="1 2">
    <name type="scientific">Elysia crispata</name>
    <name type="common">lettuce slug</name>
    <dbReference type="NCBI Taxonomy" id="231223"/>
    <lineage>
        <taxon>Eukaryota</taxon>
        <taxon>Metazoa</taxon>
        <taxon>Spiralia</taxon>
        <taxon>Lophotrochozoa</taxon>
        <taxon>Mollusca</taxon>
        <taxon>Gastropoda</taxon>
        <taxon>Heterobranchia</taxon>
        <taxon>Euthyneura</taxon>
        <taxon>Panpulmonata</taxon>
        <taxon>Sacoglossa</taxon>
        <taxon>Placobranchoidea</taxon>
        <taxon>Plakobranchidae</taxon>
        <taxon>Elysia</taxon>
    </lineage>
</organism>
<accession>A0AAE1AC84</accession>
<evidence type="ECO:0000313" key="1">
    <source>
        <dbReference type="EMBL" id="KAK3785184.1"/>
    </source>
</evidence>
<protein>
    <submittedName>
        <fullName evidence="1">Uncharacterized protein</fullName>
    </submittedName>
</protein>
<proteinExistence type="predicted"/>
<dbReference type="AlphaFoldDB" id="A0AAE1AC84"/>
<sequence>MTKQRSKLKAKFIVTDAINFVLLDNDTASSTDSEYCKRIANRNSSTFEESDRLRIFNAFWQMTSWDEKQTYVQSLAETVGKKQLKAGDSSRRSVVYTYALEKSGTRHQVCKSMVANTLGIKERTLINWVNKKN</sequence>
<keyword evidence="2" id="KW-1185">Reference proteome</keyword>
<dbReference type="EMBL" id="JAWDGP010002164">
    <property type="protein sequence ID" value="KAK3785184.1"/>
    <property type="molecule type" value="Genomic_DNA"/>
</dbReference>